<evidence type="ECO:0008006" key="3">
    <source>
        <dbReference type="Google" id="ProtNLM"/>
    </source>
</evidence>
<organism evidence="1 2">
    <name type="scientific">Penicillium angulare</name>
    <dbReference type="NCBI Taxonomy" id="116970"/>
    <lineage>
        <taxon>Eukaryota</taxon>
        <taxon>Fungi</taxon>
        <taxon>Dikarya</taxon>
        <taxon>Ascomycota</taxon>
        <taxon>Pezizomycotina</taxon>
        <taxon>Eurotiomycetes</taxon>
        <taxon>Eurotiomycetidae</taxon>
        <taxon>Eurotiales</taxon>
        <taxon>Aspergillaceae</taxon>
        <taxon>Penicillium</taxon>
    </lineage>
</organism>
<reference evidence="1" key="2">
    <citation type="journal article" date="2023" name="IMA Fungus">
        <title>Comparative genomic study of the Penicillium genus elucidates a diverse pangenome and 15 lateral gene transfer events.</title>
        <authorList>
            <person name="Petersen C."/>
            <person name="Sorensen T."/>
            <person name="Nielsen M.R."/>
            <person name="Sondergaard T.E."/>
            <person name="Sorensen J.L."/>
            <person name="Fitzpatrick D.A."/>
            <person name="Frisvad J.C."/>
            <person name="Nielsen K.L."/>
        </authorList>
    </citation>
    <scope>NUCLEOTIDE SEQUENCE</scope>
    <source>
        <strain evidence="1">IBT 30069</strain>
    </source>
</reference>
<comment type="caution">
    <text evidence="1">The sequence shown here is derived from an EMBL/GenBank/DDBJ whole genome shotgun (WGS) entry which is preliminary data.</text>
</comment>
<dbReference type="InterPro" id="IPR032675">
    <property type="entry name" value="LRR_dom_sf"/>
</dbReference>
<accession>A0A9W9K191</accession>
<dbReference type="Gene3D" id="3.80.10.10">
    <property type="entry name" value="Ribonuclease Inhibitor"/>
    <property type="match status" value="1"/>
</dbReference>
<reference evidence="1" key="1">
    <citation type="submission" date="2022-11" db="EMBL/GenBank/DDBJ databases">
        <authorList>
            <person name="Petersen C."/>
        </authorList>
    </citation>
    <scope>NUCLEOTIDE SEQUENCE</scope>
    <source>
        <strain evidence="1">IBT 30069</strain>
    </source>
</reference>
<dbReference type="AlphaFoldDB" id="A0A9W9K191"/>
<gene>
    <name evidence="1" type="ORF">N7456_012013</name>
</gene>
<sequence length="460" mass="53126">MNRPVSLLILPPEILEAIISSIRFSLDALKALSQSCRCLHAIATPPLFRLVVIRSPESMKRFIEAATSSHYLTTLIKELQIHYHDLDEDTDDSPEDIEPVLSKLVNLESLVMRSSWFEAKKWDKMQLLCQPQETLPALRSCKPRQIFSLMHLSKTLLTNIGTLSFDYGYDWFFSFGSYGFLLHHPSLERLTIAGAQFQMCDITKRAVPFRSTCLQELTLLNCELHHFDIEAMLRYPHQLKHFTMKGQEARIPDYYIFPNKNRQLYIDALKSQSSCLETLDIDLQFNDWEEPIDLSEFSALQSLTISPRMLIGDNQCLWPKPAPALEWAKRLPYNLQHLIFRNGCGAFPILQIYEAVREDYIHLRSFTCQIASNVLEDGSLYYKEDELDANDHEGNPVFRSPSDIMSDISPDGVSYLQGFRVLDVELSVVEVPRLVRLPGYDSCPCFCWTYKHRLNDESVW</sequence>
<proteinExistence type="predicted"/>
<dbReference type="Proteomes" id="UP001149165">
    <property type="component" value="Unassembled WGS sequence"/>
</dbReference>
<evidence type="ECO:0000313" key="1">
    <source>
        <dbReference type="EMBL" id="KAJ5088397.1"/>
    </source>
</evidence>
<keyword evidence="2" id="KW-1185">Reference proteome</keyword>
<dbReference type="EMBL" id="JAPQKH010000007">
    <property type="protein sequence ID" value="KAJ5088397.1"/>
    <property type="molecule type" value="Genomic_DNA"/>
</dbReference>
<dbReference type="SUPFAM" id="SSF52047">
    <property type="entry name" value="RNI-like"/>
    <property type="match status" value="1"/>
</dbReference>
<protein>
    <recommendedName>
        <fullName evidence="3">F-box domain-containing protein</fullName>
    </recommendedName>
</protein>
<name>A0A9W9K191_9EURO</name>
<evidence type="ECO:0000313" key="2">
    <source>
        <dbReference type="Proteomes" id="UP001149165"/>
    </source>
</evidence>
<dbReference type="OrthoDB" id="2522477at2759"/>